<reference evidence="2" key="1">
    <citation type="submission" date="2021-03" db="EMBL/GenBank/DDBJ databases">
        <title>Draft genome sequence of rust myrtle Austropuccinia psidii MF-1, a brazilian biotype.</title>
        <authorList>
            <person name="Quecine M.C."/>
            <person name="Pachon D.M.R."/>
            <person name="Bonatelli M.L."/>
            <person name="Correr F.H."/>
            <person name="Franceschini L.M."/>
            <person name="Leite T.F."/>
            <person name="Margarido G.R.A."/>
            <person name="Almeida C.A."/>
            <person name="Ferrarezi J.A."/>
            <person name="Labate C.A."/>
        </authorList>
    </citation>
    <scope>NUCLEOTIDE SEQUENCE</scope>
    <source>
        <strain evidence="2">MF-1</strain>
    </source>
</reference>
<protein>
    <submittedName>
        <fullName evidence="2">Uncharacterized protein</fullName>
    </submittedName>
</protein>
<feature type="compositionally biased region" description="Basic and acidic residues" evidence="1">
    <location>
        <begin position="41"/>
        <end position="50"/>
    </location>
</feature>
<evidence type="ECO:0000313" key="3">
    <source>
        <dbReference type="Proteomes" id="UP000765509"/>
    </source>
</evidence>
<dbReference type="AlphaFoldDB" id="A0A9Q3DYD8"/>
<comment type="caution">
    <text evidence="2">The sequence shown here is derived from an EMBL/GenBank/DDBJ whole genome shotgun (WGS) entry which is preliminary data.</text>
</comment>
<sequence>MESTSTPVVVTASKKRKISTPKLSAASILMDESMAVADSDDSAKEDKAMGEPRPPPPKMTIPLAWSKLFQKSSVMVWLWAKAAWGKNMQVPSSGGKSPEDLMILDAHQGIFCNPNQSTHHGFIWNLPIYQNLKDNWTGKQFYFNFECYVQSLVASAKWQEKLFRDRQALFYSEKCGKVFKIDIDKVHPLKKGHGSHQYIYGCWTIKLKRYPPKEIIDEYWTIKPFGPLLVKWKDKNFRFHLSEPWNYCSMEEHKFGNDFPYKVQG</sequence>
<evidence type="ECO:0000256" key="1">
    <source>
        <dbReference type="SAM" id="MobiDB-lite"/>
    </source>
</evidence>
<feature type="region of interest" description="Disordered" evidence="1">
    <location>
        <begin position="35"/>
        <end position="57"/>
    </location>
</feature>
<evidence type="ECO:0000313" key="2">
    <source>
        <dbReference type="EMBL" id="MBW0508933.1"/>
    </source>
</evidence>
<dbReference type="Proteomes" id="UP000765509">
    <property type="component" value="Unassembled WGS sequence"/>
</dbReference>
<name>A0A9Q3DYD8_9BASI</name>
<gene>
    <name evidence="2" type="ORF">O181_048648</name>
</gene>
<proteinExistence type="predicted"/>
<accession>A0A9Q3DYD8</accession>
<organism evidence="2 3">
    <name type="scientific">Austropuccinia psidii MF-1</name>
    <dbReference type="NCBI Taxonomy" id="1389203"/>
    <lineage>
        <taxon>Eukaryota</taxon>
        <taxon>Fungi</taxon>
        <taxon>Dikarya</taxon>
        <taxon>Basidiomycota</taxon>
        <taxon>Pucciniomycotina</taxon>
        <taxon>Pucciniomycetes</taxon>
        <taxon>Pucciniales</taxon>
        <taxon>Sphaerophragmiaceae</taxon>
        <taxon>Austropuccinia</taxon>
    </lineage>
</organism>
<keyword evidence="3" id="KW-1185">Reference proteome</keyword>
<dbReference type="EMBL" id="AVOT02020630">
    <property type="protein sequence ID" value="MBW0508933.1"/>
    <property type="molecule type" value="Genomic_DNA"/>
</dbReference>